<dbReference type="Proteomes" id="UP001594351">
    <property type="component" value="Unassembled WGS sequence"/>
</dbReference>
<dbReference type="EMBL" id="JBHPBY010000050">
    <property type="protein sequence ID" value="MFC1849640.1"/>
    <property type="molecule type" value="Genomic_DNA"/>
</dbReference>
<dbReference type="Pfam" id="PF00072">
    <property type="entry name" value="Response_reg"/>
    <property type="match status" value="1"/>
</dbReference>
<dbReference type="PANTHER" id="PTHR43547">
    <property type="entry name" value="TWO-COMPONENT HISTIDINE KINASE"/>
    <property type="match status" value="1"/>
</dbReference>
<dbReference type="PROSITE" id="PS50110">
    <property type="entry name" value="RESPONSE_REGULATORY"/>
    <property type="match status" value="1"/>
</dbReference>
<dbReference type="EC" id="2.7.13.3" evidence="2"/>
<dbReference type="CDD" id="cd17574">
    <property type="entry name" value="REC_OmpR"/>
    <property type="match status" value="1"/>
</dbReference>
<evidence type="ECO:0000313" key="7">
    <source>
        <dbReference type="EMBL" id="MFC1849640.1"/>
    </source>
</evidence>
<dbReference type="CDD" id="cd00075">
    <property type="entry name" value="HATPase"/>
    <property type="match status" value="1"/>
</dbReference>
<evidence type="ECO:0000256" key="1">
    <source>
        <dbReference type="ARBA" id="ARBA00000085"/>
    </source>
</evidence>
<dbReference type="InterPro" id="IPR003661">
    <property type="entry name" value="HisK_dim/P_dom"/>
</dbReference>
<dbReference type="Gene3D" id="3.40.50.2300">
    <property type="match status" value="1"/>
</dbReference>
<dbReference type="InterPro" id="IPR011006">
    <property type="entry name" value="CheY-like_superfamily"/>
</dbReference>
<dbReference type="Gene3D" id="3.30.565.10">
    <property type="entry name" value="Histidine kinase-like ATPase, C-terminal domain"/>
    <property type="match status" value="1"/>
</dbReference>
<sequence>MKRKILIIEDEEAVRFNIVEILEMENFITFGAANGRDGVRLARKHLPDLVICDILMPELNGYEVLAELRNTRKTAHIPFIFLTAKATPRDFRRGMGLGADDYITKPFKIDDLLSTIQTQFEKREAASKELREVLTTLSFTLPHEMMTPLTSILGFSQLLTQSTYAASSDEVTLIGRAIYKNGIRLKRLIGNYLLYTDLKHGKNEHLEENWLWEESVLSKDAIQDFVEHLVINYDRTDDLVLELTAARLRIAGNAFLKILEELIDNAFKFSEPGTPVKVFTESQKNHYLLIIADQGCGMKKDQVEIIGPFTQFDRDYYEQQGSGLGLYISKSLIESCRGDLNIKTEYGRGTTVTVVLEQ</sequence>
<evidence type="ECO:0000259" key="5">
    <source>
        <dbReference type="PROSITE" id="PS50109"/>
    </source>
</evidence>
<dbReference type="SMART" id="SM00448">
    <property type="entry name" value="REC"/>
    <property type="match status" value="1"/>
</dbReference>
<name>A0ABV6YTV8_UNCC1</name>
<evidence type="ECO:0000256" key="4">
    <source>
        <dbReference type="PROSITE-ProRule" id="PRU00169"/>
    </source>
</evidence>
<dbReference type="SMART" id="SM00387">
    <property type="entry name" value="HATPase_c"/>
    <property type="match status" value="1"/>
</dbReference>
<dbReference type="InterPro" id="IPR005467">
    <property type="entry name" value="His_kinase_dom"/>
</dbReference>
<organism evidence="7 8">
    <name type="scientific">candidate division CSSED10-310 bacterium</name>
    <dbReference type="NCBI Taxonomy" id="2855610"/>
    <lineage>
        <taxon>Bacteria</taxon>
        <taxon>Bacteria division CSSED10-310</taxon>
    </lineage>
</organism>
<dbReference type="SUPFAM" id="SSF47384">
    <property type="entry name" value="Homodimeric domain of signal transducing histidine kinase"/>
    <property type="match status" value="1"/>
</dbReference>
<dbReference type="Gene3D" id="1.10.287.130">
    <property type="match status" value="1"/>
</dbReference>
<dbReference type="PROSITE" id="PS50109">
    <property type="entry name" value="HIS_KIN"/>
    <property type="match status" value="1"/>
</dbReference>
<comment type="caution">
    <text evidence="7">The sequence shown here is derived from an EMBL/GenBank/DDBJ whole genome shotgun (WGS) entry which is preliminary data.</text>
</comment>
<dbReference type="InterPro" id="IPR036890">
    <property type="entry name" value="HATPase_C_sf"/>
</dbReference>
<dbReference type="InterPro" id="IPR036097">
    <property type="entry name" value="HisK_dim/P_sf"/>
</dbReference>
<dbReference type="PRINTS" id="PR00344">
    <property type="entry name" value="BCTRLSENSOR"/>
</dbReference>
<reference evidence="7 8" key="1">
    <citation type="submission" date="2024-09" db="EMBL/GenBank/DDBJ databases">
        <title>Laminarin stimulates single cell rates of sulfate reduction while oxygen inhibits transcriptomic activity in coastal marine sediment.</title>
        <authorList>
            <person name="Lindsay M."/>
            <person name="Orcutt B."/>
            <person name="Emerson D."/>
            <person name="Stepanauskas R."/>
            <person name="D'Angelo T."/>
        </authorList>
    </citation>
    <scope>NUCLEOTIDE SEQUENCE [LARGE SCALE GENOMIC DNA]</scope>
    <source>
        <strain evidence="7">SAG AM-311-K15</strain>
    </source>
</reference>
<feature type="modified residue" description="4-aspartylphosphate" evidence="4">
    <location>
        <position position="53"/>
    </location>
</feature>
<evidence type="ECO:0000256" key="2">
    <source>
        <dbReference type="ARBA" id="ARBA00012438"/>
    </source>
</evidence>
<evidence type="ECO:0000313" key="8">
    <source>
        <dbReference type="Proteomes" id="UP001594351"/>
    </source>
</evidence>
<dbReference type="SUPFAM" id="SSF52172">
    <property type="entry name" value="CheY-like"/>
    <property type="match status" value="1"/>
</dbReference>
<feature type="domain" description="Histidine kinase" evidence="5">
    <location>
        <begin position="140"/>
        <end position="358"/>
    </location>
</feature>
<feature type="domain" description="Response regulatory" evidence="6">
    <location>
        <begin position="4"/>
        <end position="120"/>
    </location>
</feature>
<keyword evidence="3 4" id="KW-0597">Phosphoprotein</keyword>
<comment type="catalytic activity">
    <reaction evidence="1">
        <text>ATP + protein L-histidine = ADP + protein N-phospho-L-histidine.</text>
        <dbReference type="EC" id="2.7.13.3"/>
    </reaction>
</comment>
<dbReference type="InterPro" id="IPR004358">
    <property type="entry name" value="Sig_transdc_His_kin-like_C"/>
</dbReference>
<dbReference type="InterPro" id="IPR001789">
    <property type="entry name" value="Sig_transdc_resp-reg_receiver"/>
</dbReference>
<dbReference type="SUPFAM" id="SSF55874">
    <property type="entry name" value="ATPase domain of HSP90 chaperone/DNA topoisomerase II/histidine kinase"/>
    <property type="match status" value="1"/>
</dbReference>
<dbReference type="Pfam" id="PF02518">
    <property type="entry name" value="HATPase_c"/>
    <property type="match status" value="1"/>
</dbReference>
<accession>A0ABV6YTV8</accession>
<evidence type="ECO:0000259" key="6">
    <source>
        <dbReference type="PROSITE" id="PS50110"/>
    </source>
</evidence>
<proteinExistence type="predicted"/>
<keyword evidence="8" id="KW-1185">Reference proteome</keyword>
<dbReference type="SMART" id="SM00388">
    <property type="entry name" value="HisKA"/>
    <property type="match status" value="1"/>
</dbReference>
<dbReference type="PANTHER" id="PTHR43547:SF2">
    <property type="entry name" value="HYBRID SIGNAL TRANSDUCTION HISTIDINE KINASE C"/>
    <property type="match status" value="1"/>
</dbReference>
<protein>
    <recommendedName>
        <fullName evidence="2">histidine kinase</fullName>
        <ecNumber evidence="2">2.7.13.3</ecNumber>
    </recommendedName>
</protein>
<dbReference type="InterPro" id="IPR003594">
    <property type="entry name" value="HATPase_dom"/>
</dbReference>
<evidence type="ECO:0000256" key="3">
    <source>
        <dbReference type="ARBA" id="ARBA00022553"/>
    </source>
</evidence>
<dbReference type="Pfam" id="PF00512">
    <property type="entry name" value="HisKA"/>
    <property type="match status" value="1"/>
</dbReference>
<gene>
    <name evidence="7" type="ORF">ACFL27_05465</name>
</gene>
<dbReference type="CDD" id="cd00082">
    <property type="entry name" value="HisKA"/>
    <property type="match status" value="1"/>
</dbReference>